<dbReference type="EMBL" id="BRXU01000018">
    <property type="protein sequence ID" value="GLC57224.1"/>
    <property type="molecule type" value="Genomic_DNA"/>
</dbReference>
<dbReference type="CDD" id="cd08066">
    <property type="entry name" value="MPN_AMSH_like"/>
    <property type="match status" value="1"/>
</dbReference>
<comment type="similarity">
    <text evidence="2">Belongs to the peptidase M67C family.</text>
</comment>
<dbReference type="OrthoDB" id="3640at2759"/>
<proteinExistence type="inferred from homology"/>
<dbReference type="Gene3D" id="1.20.58.80">
    <property type="entry name" value="Phosphotransferase system, lactose/cellobiose-type IIA subunit"/>
    <property type="match status" value="1"/>
</dbReference>
<comment type="caution">
    <text evidence="11">The sequence shown here is derived from an EMBL/GenBank/DDBJ whole genome shotgun (WGS) entry which is preliminary data.</text>
</comment>
<dbReference type="GO" id="GO:0005768">
    <property type="term" value="C:endosome"/>
    <property type="evidence" value="ECO:0007669"/>
    <property type="project" value="TreeGrafter"/>
</dbReference>
<evidence type="ECO:0000256" key="6">
    <source>
        <dbReference type="ARBA" id="ARBA00022801"/>
    </source>
</evidence>
<feature type="compositionally biased region" description="Pro residues" evidence="9">
    <location>
        <begin position="349"/>
        <end position="360"/>
    </location>
</feature>
<dbReference type="InterPro" id="IPR000555">
    <property type="entry name" value="JAMM/MPN+_dom"/>
</dbReference>
<keyword evidence="3" id="KW-0645">Protease</keyword>
<dbReference type="GO" id="GO:0016020">
    <property type="term" value="C:membrane"/>
    <property type="evidence" value="ECO:0007669"/>
    <property type="project" value="TreeGrafter"/>
</dbReference>
<evidence type="ECO:0000256" key="9">
    <source>
        <dbReference type="SAM" id="MobiDB-lite"/>
    </source>
</evidence>
<dbReference type="SMART" id="SM00232">
    <property type="entry name" value="JAB_MPN"/>
    <property type="match status" value="1"/>
</dbReference>
<reference evidence="11 12" key="1">
    <citation type="journal article" date="2023" name="Commun. Biol.">
        <title>Reorganization of the ancestral sex-determining regions during the evolution of trioecy in Pleodorina starrii.</title>
        <authorList>
            <person name="Takahashi K."/>
            <person name="Suzuki S."/>
            <person name="Kawai-Toyooka H."/>
            <person name="Yamamoto K."/>
            <person name="Hamaji T."/>
            <person name="Ootsuki R."/>
            <person name="Yamaguchi H."/>
            <person name="Kawachi M."/>
            <person name="Higashiyama T."/>
            <person name="Nozaki H."/>
        </authorList>
    </citation>
    <scope>NUCLEOTIDE SEQUENCE [LARGE SCALE GENOMIC DNA]</scope>
    <source>
        <strain evidence="11 12">NIES-4479</strain>
    </source>
</reference>
<evidence type="ECO:0000313" key="11">
    <source>
        <dbReference type="EMBL" id="GLC57224.1"/>
    </source>
</evidence>
<protein>
    <recommendedName>
        <fullName evidence="10">MPN domain-containing protein</fullName>
    </recommendedName>
</protein>
<dbReference type="GO" id="GO:0061578">
    <property type="term" value="F:K63-linked deubiquitinase activity"/>
    <property type="evidence" value="ECO:0007669"/>
    <property type="project" value="InterPro"/>
</dbReference>
<dbReference type="Pfam" id="PF01398">
    <property type="entry name" value="JAB"/>
    <property type="match status" value="1"/>
</dbReference>
<keyword evidence="4" id="KW-0479">Metal-binding</keyword>
<dbReference type="Gene3D" id="3.40.140.10">
    <property type="entry name" value="Cytidine Deaminase, domain 2"/>
    <property type="match status" value="1"/>
</dbReference>
<gene>
    <name evidence="11" type="primary">PLEST009798</name>
    <name evidence="11" type="ORF">PLESTB_001201200</name>
</gene>
<dbReference type="Proteomes" id="UP001165080">
    <property type="component" value="Unassembled WGS sequence"/>
</dbReference>
<dbReference type="GO" id="GO:0006508">
    <property type="term" value="P:proteolysis"/>
    <property type="evidence" value="ECO:0007669"/>
    <property type="project" value="UniProtKB-KW"/>
</dbReference>
<evidence type="ECO:0000259" key="10">
    <source>
        <dbReference type="PROSITE" id="PS50249"/>
    </source>
</evidence>
<keyword evidence="12" id="KW-1185">Reference proteome</keyword>
<evidence type="ECO:0000256" key="4">
    <source>
        <dbReference type="ARBA" id="ARBA00022723"/>
    </source>
</evidence>
<evidence type="ECO:0000256" key="8">
    <source>
        <dbReference type="ARBA" id="ARBA00023049"/>
    </source>
</evidence>
<evidence type="ECO:0000256" key="7">
    <source>
        <dbReference type="ARBA" id="ARBA00022833"/>
    </source>
</evidence>
<feature type="region of interest" description="Disordered" evidence="9">
    <location>
        <begin position="320"/>
        <end position="376"/>
    </location>
</feature>
<accession>A0A9W6F5P5</accession>
<dbReference type="PANTHER" id="PTHR12947">
    <property type="entry name" value="AMSH-LIKE PROTEASE"/>
    <property type="match status" value="1"/>
</dbReference>
<feature type="region of interest" description="Disordered" evidence="9">
    <location>
        <begin position="174"/>
        <end position="198"/>
    </location>
</feature>
<dbReference type="InterPro" id="IPR015063">
    <property type="entry name" value="USP8_dimer"/>
</dbReference>
<feature type="compositionally biased region" description="Pro residues" evidence="9">
    <location>
        <begin position="178"/>
        <end position="194"/>
    </location>
</feature>
<keyword evidence="5" id="KW-0833">Ubl conjugation pathway</keyword>
<keyword evidence="8" id="KW-0482">Metalloprotease</keyword>
<dbReference type="SUPFAM" id="SSF140856">
    <property type="entry name" value="USP8 N-terminal domain-like"/>
    <property type="match status" value="1"/>
</dbReference>
<evidence type="ECO:0000256" key="5">
    <source>
        <dbReference type="ARBA" id="ARBA00022786"/>
    </source>
</evidence>
<name>A0A9W6F5P5_9CHLO</name>
<feature type="domain" description="MPN" evidence="10">
    <location>
        <begin position="386"/>
        <end position="518"/>
    </location>
</feature>
<dbReference type="InterPro" id="IPR037518">
    <property type="entry name" value="MPN"/>
</dbReference>
<dbReference type="SUPFAM" id="SSF102712">
    <property type="entry name" value="JAB1/MPN domain"/>
    <property type="match status" value="1"/>
</dbReference>
<evidence type="ECO:0000256" key="3">
    <source>
        <dbReference type="ARBA" id="ARBA00022670"/>
    </source>
</evidence>
<dbReference type="GO" id="GO:0140492">
    <property type="term" value="F:metal-dependent deubiquitinase activity"/>
    <property type="evidence" value="ECO:0007669"/>
    <property type="project" value="InterPro"/>
</dbReference>
<dbReference type="PROSITE" id="PS50249">
    <property type="entry name" value="MPN"/>
    <property type="match status" value="1"/>
</dbReference>
<dbReference type="InterPro" id="IPR044098">
    <property type="entry name" value="STAMBP/STALP-like_MPN"/>
</dbReference>
<keyword evidence="6" id="KW-0378">Hydrolase</keyword>
<evidence type="ECO:0000313" key="12">
    <source>
        <dbReference type="Proteomes" id="UP001165080"/>
    </source>
</evidence>
<dbReference type="PANTHER" id="PTHR12947:SF13">
    <property type="entry name" value="FI19924P1"/>
    <property type="match status" value="1"/>
</dbReference>
<evidence type="ECO:0000256" key="1">
    <source>
        <dbReference type="ARBA" id="ARBA00001947"/>
    </source>
</evidence>
<sequence length="562" mass="59333">MPAVGRGSSKPKSLVEHLSDHAPKRLVNDILPIDRYLTSAKYLIKQAADYRRIGDEEQLYVMLLRFASLMVETIPKHRDFRDSHAEYKVLKRDLLGSYLPELEQLKISLRLKERPEPPAAASRNRPAYAVQLSVSALPQVDWASSGAPVAAAPPPPPPPDAAGALLRVDDLLEVMGQAPPPPPPPAAPAAPSAPPAAVAAAPTDPYALAAAAAASLAATPSALDIPQSKYALTYSASSGRHALFGGPSQPAGSSSSGAAGAVTRLGSADGRGLLPRYPTVLDAWPAAAAAAGELTQLSLSPGQQQQQLLALVAGPHPAAGPSLGPQEIPVDYLPASTQGLPDTCRLPHAAPPPPPAPSPSAPSSSSVGPTPGGPKELRKLAQLRDVHVSVSLMNEFLAFARSNTARGVESCGILAGRLLAGDSTFAITTLIIPKQQGTSDTVHALNEEEIFEAQFERELYPLGWIHTHPTQTCFLSSVDVHTQCGYQTMLDEAVAIVMAPTDPSKKCGIFRLSTPGGLGLVQRCPQRGFHTHPPTDSGQELYELSKHVFLNERTKHEVLDLR</sequence>
<comment type="cofactor">
    <cofactor evidence="1">
        <name>Zn(2+)</name>
        <dbReference type="ChEBI" id="CHEBI:29105"/>
    </cofactor>
</comment>
<evidence type="ECO:0000256" key="2">
    <source>
        <dbReference type="ARBA" id="ARBA00010981"/>
    </source>
</evidence>
<organism evidence="11 12">
    <name type="scientific">Pleodorina starrii</name>
    <dbReference type="NCBI Taxonomy" id="330485"/>
    <lineage>
        <taxon>Eukaryota</taxon>
        <taxon>Viridiplantae</taxon>
        <taxon>Chlorophyta</taxon>
        <taxon>core chlorophytes</taxon>
        <taxon>Chlorophyceae</taxon>
        <taxon>CS clade</taxon>
        <taxon>Chlamydomonadales</taxon>
        <taxon>Volvocaceae</taxon>
        <taxon>Pleodorina</taxon>
    </lineage>
</organism>
<dbReference type="GO" id="GO:0046872">
    <property type="term" value="F:metal ion binding"/>
    <property type="evidence" value="ECO:0007669"/>
    <property type="project" value="UniProtKB-KW"/>
</dbReference>
<dbReference type="AlphaFoldDB" id="A0A9W6F5P5"/>
<dbReference type="Pfam" id="PF08969">
    <property type="entry name" value="USP8_dimer"/>
    <property type="match status" value="1"/>
</dbReference>
<dbReference type="GO" id="GO:0070536">
    <property type="term" value="P:protein K63-linked deubiquitination"/>
    <property type="evidence" value="ECO:0007669"/>
    <property type="project" value="InterPro"/>
</dbReference>
<keyword evidence="7" id="KW-0862">Zinc</keyword>